<feature type="transmembrane region" description="Helical" evidence="1">
    <location>
        <begin position="39"/>
        <end position="59"/>
    </location>
</feature>
<keyword evidence="1" id="KW-1133">Transmembrane helix</keyword>
<name>A0AAE3VJV4_9BACT</name>
<keyword evidence="3" id="KW-1185">Reference proteome</keyword>
<dbReference type="AlphaFoldDB" id="A0AAE3VJV4"/>
<evidence type="ECO:0000313" key="2">
    <source>
        <dbReference type="EMBL" id="MDQ0291651.1"/>
    </source>
</evidence>
<dbReference type="EMBL" id="JAUSVL010000001">
    <property type="protein sequence ID" value="MDQ0291651.1"/>
    <property type="molecule type" value="Genomic_DNA"/>
</dbReference>
<protein>
    <submittedName>
        <fullName evidence="2">Uncharacterized protein</fullName>
    </submittedName>
</protein>
<dbReference type="Proteomes" id="UP001238163">
    <property type="component" value="Unassembled WGS sequence"/>
</dbReference>
<accession>A0AAE3VJV4</accession>
<organism evidence="2 3">
    <name type="scientific">Oligosphaera ethanolica</name>
    <dbReference type="NCBI Taxonomy" id="760260"/>
    <lineage>
        <taxon>Bacteria</taxon>
        <taxon>Pseudomonadati</taxon>
        <taxon>Lentisphaerota</taxon>
        <taxon>Oligosphaeria</taxon>
        <taxon>Oligosphaerales</taxon>
        <taxon>Oligosphaeraceae</taxon>
        <taxon>Oligosphaera</taxon>
    </lineage>
</organism>
<proteinExistence type="predicted"/>
<keyword evidence="1" id="KW-0472">Membrane</keyword>
<reference evidence="2" key="1">
    <citation type="submission" date="2023-07" db="EMBL/GenBank/DDBJ databases">
        <title>Genomic Encyclopedia of Type Strains, Phase IV (KMG-IV): sequencing the most valuable type-strain genomes for metagenomic binning, comparative biology and taxonomic classification.</title>
        <authorList>
            <person name="Goeker M."/>
        </authorList>
    </citation>
    <scope>NUCLEOTIDE SEQUENCE</scope>
    <source>
        <strain evidence="2">DSM 24202</strain>
    </source>
</reference>
<comment type="caution">
    <text evidence="2">The sequence shown here is derived from an EMBL/GenBank/DDBJ whole genome shotgun (WGS) entry which is preliminary data.</text>
</comment>
<gene>
    <name evidence="2" type="ORF">J3R75_003758</name>
</gene>
<sequence length="63" mass="6418">MGSGMLRGVSVGACVAVSSLSLLGMLVDALQVRGSLGTAVLSALLRIFSMVVKGGPWGVQWRA</sequence>
<keyword evidence="1" id="KW-0812">Transmembrane</keyword>
<evidence type="ECO:0000256" key="1">
    <source>
        <dbReference type="SAM" id="Phobius"/>
    </source>
</evidence>
<evidence type="ECO:0000313" key="3">
    <source>
        <dbReference type="Proteomes" id="UP001238163"/>
    </source>
</evidence>